<evidence type="ECO:0000256" key="10">
    <source>
        <dbReference type="ARBA" id="ARBA00023136"/>
    </source>
</evidence>
<dbReference type="RefSeq" id="WP_254476594.1">
    <property type="nucleotide sequence ID" value="NZ_CP113432.1"/>
</dbReference>
<keyword evidence="6 11" id="KW-0812">Transmembrane</keyword>
<evidence type="ECO:0000256" key="5">
    <source>
        <dbReference type="ARBA" id="ARBA00022679"/>
    </source>
</evidence>
<dbReference type="SUPFAM" id="SSF47384">
    <property type="entry name" value="Homodimeric domain of signal transducing histidine kinase"/>
    <property type="match status" value="1"/>
</dbReference>
<dbReference type="InterPro" id="IPR003594">
    <property type="entry name" value="HATPase_dom"/>
</dbReference>
<comment type="catalytic activity">
    <reaction evidence="1">
        <text>ATP + protein L-histidine = ADP + protein N-phospho-L-histidine.</text>
        <dbReference type="EC" id="2.7.13.3"/>
    </reaction>
</comment>
<dbReference type="PANTHER" id="PTHR45436:SF15">
    <property type="entry name" value="SENSOR HISTIDINE KINASE CUSS"/>
    <property type="match status" value="1"/>
</dbReference>
<gene>
    <name evidence="14" type="ORF">OU419_15200</name>
</gene>
<dbReference type="Gene3D" id="3.30.565.10">
    <property type="entry name" value="Histidine kinase-like ATPase, C-terminal domain"/>
    <property type="match status" value="1"/>
</dbReference>
<feature type="transmembrane region" description="Helical" evidence="11">
    <location>
        <begin position="12"/>
        <end position="37"/>
    </location>
</feature>
<reference evidence="14" key="1">
    <citation type="submission" date="2022-11" db="EMBL/GenBank/DDBJ databases">
        <title>Pseudomonas triclosanedens sp. nov., a triclosan degrader isolated from activated sludge.</title>
        <authorList>
            <person name="Yin Y."/>
            <person name="Lu Z."/>
        </authorList>
    </citation>
    <scope>NUCLEOTIDE SEQUENCE</scope>
    <source>
        <strain evidence="14">ZM23</strain>
    </source>
</reference>
<dbReference type="SUPFAM" id="SSF55874">
    <property type="entry name" value="ATPase domain of HSP90 chaperone/DNA topoisomerase II/histidine kinase"/>
    <property type="match status" value="1"/>
</dbReference>
<keyword evidence="4" id="KW-0597">Phosphoprotein</keyword>
<dbReference type="InterPro" id="IPR004358">
    <property type="entry name" value="Sig_transdc_His_kin-like_C"/>
</dbReference>
<dbReference type="InterPro" id="IPR036097">
    <property type="entry name" value="HisK_dim/P_sf"/>
</dbReference>
<dbReference type="PROSITE" id="PS50885">
    <property type="entry name" value="HAMP"/>
    <property type="match status" value="1"/>
</dbReference>
<dbReference type="SMART" id="SM00388">
    <property type="entry name" value="HisKA"/>
    <property type="match status" value="1"/>
</dbReference>
<dbReference type="PANTHER" id="PTHR45436">
    <property type="entry name" value="SENSOR HISTIDINE KINASE YKOH"/>
    <property type="match status" value="1"/>
</dbReference>
<evidence type="ECO:0000256" key="8">
    <source>
        <dbReference type="ARBA" id="ARBA00022989"/>
    </source>
</evidence>
<evidence type="ECO:0000256" key="3">
    <source>
        <dbReference type="ARBA" id="ARBA00012438"/>
    </source>
</evidence>
<evidence type="ECO:0000256" key="4">
    <source>
        <dbReference type="ARBA" id="ARBA00022553"/>
    </source>
</evidence>
<accession>A0ABY6ZQE3</accession>
<name>A0ABY6ZQE3_9PSED</name>
<dbReference type="EC" id="2.7.13.3" evidence="3"/>
<keyword evidence="8 11" id="KW-1133">Transmembrane helix</keyword>
<sequence>MDGLKRRLSESVQLRLSAALSVTILIVALLAGIFAFVSAYDEALEMQDNTLKQVAALFERQQMTLHYPGATQSIAGDNEETRVVVQYLADGAKAPGSGDNSLPLPLPTDLPDGLSTTSVAGEEFRVLVRTTASGERIAIAQETESRERDARESAWRGVLPLVILIPVLLLVVADLVRKLFRPIATLSEEIDRRDDQDMAPIDERHLPTEVRSFALAINRLLGRVSRTIESQRRFVADAAHELRSPLAALSLQAERLAATDMSGQARERLVTLRQGIDRGRNLIDQLLMLASAQSAPQRAQTSVSVHGIYRAVLEDLLPVAERKHIDIGVDGDDCQIVTNPLDLQALVKNLVDNAVRYTPAGGKVDLLVLRQGDHVALQVRDTGPGIPDAERERVFDAFYRVPGSQEIGSGLGLSIVKAIATRIGLTVRLDFTDPAARTGLCVTLELPPQHSPA</sequence>
<keyword evidence="10 11" id="KW-0472">Membrane</keyword>
<evidence type="ECO:0000256" key="2">
    <source>
        <dbReference type="ARBA" id="ARBA00004141"/>
    </source>
</evidence>
<dbReference type="Gene3D" id="1.10.287.130">
    <property type="match status" value="1"/>
</dbReference>
<organism evidence="14 15">
    <name type="scientific">Pseudomonas triclosanedens</name>
    <dbReference type="NCBI Taxonomy" id="2961893"/>
    <lineage>
        <taxon>Bacteria</taxon>
        <taxon>Pseudomonadati</taxon>
        <taxon>Pseudomonadota</taxon>
        <taxon>Gammaproteobacteria</taxon>
        <taxon>Pseudomonadales</taxon>
        <taxon>Pseudomonadaceae</taxon>
        <taxon>Pseudomonas</taxon>
    </lineage>
</organism>
<keyword evidence="5" id="KW-0808">Transferase</keyword>
<dbReference type="PROSITE" id="PS50109">
    <property type="entry name" value="HIS_KIN"/>
    <property type="match status" value="1"/>
</dbReference>
<feature type="transmembrane region" description="Helical" evidence="11">
    <location>
        <begin position="154"/>
        <end position="176"/>
    </location>
</feature>
<dbReference type="SMART" id="SM00387">
    <property type="entry name" value="HATPase_c"/>
    <property type="match status" value="1"/>
</dbReference>
<dbReference type="InterPro" id="IPR050428">
    <property type="entry name" value="TCS_sensor_his_kinase"/>
</dbReference>
<dbReference type="InterPro" id="IPR005467">
    <property type="entry name" value="His_kinase_dom"/>
</dbReference>
<keyword evidence="14" id="KW-0547">Nucleotide-binding</keyword>
<evidence type="ECO:0000259" key="12">
    <source>
        <dbReference type="PROSITE" id="PS50109"/>
    </source>
</evidence>
<evidence type="ECO:0000313" key="15">
    <source>
        <dbReference type="Proteomes" id="UP001163624"/>
    </source>
</evidence>
<keyword evidence="7" id="KW-0418">Kinase</keyword>
<evidence type="ECO:0000256" key="1">
    <source>
        <dbReference type="ARBA" id="ARBA00000085"/>
    </source>
</evidence>
<feature type="domain" description="Histidine kinase" evidence="12">
    <location>
        <begin position="237"/>
        <end position="450"/>
    </location>
</feature>
<dbReference type="PRINTS" id="PR00344">
    <property type="entry name" value="BCTRLSENSOR"/>
</dbReference>
<dbReference type="EMBL" id="CP113432">
    <property type="protein sequence ID" value="WAI47127.1"/>
    <property type="molecule type" value="Genomic_DNA"/>
</dbReference>
<evidence type="ECO:0000256" key="6">
    <source>
        <dbReference type="ARBA" id="ARBA00022692"/>
    </source>
</evidence>
<dbReference type="GO" id="GO:0005524">
    <property type="term" value="F:ATP binding"/>
    <property type="evidence" value="ECO:0007669"/>
    <property type="project" value="UniProtKB-KW"/>
</dbReference>
<dbReference type="Pfam" id="PF00512">
    <property type="entry name" value="HisKA"/>
    <property type="match status" value="1"/>
</dbReference>
<keyword evidence="9" id="KW-0902">Two-component regulatory system</keyword>
<dbReference type="Pfam" id="PF02518">
    <property type="entry name" value="HATPase_c"/>
    <property type="match status" value="1"/>
</dbReference>
<keyword evidence="14" id="KW-0067">ATP-binding</keyword>
<dbReference type="InterPro" id="IPR036890">
    <property type="entry name" value="HATPase_C_sf"/>
</dbReference>
<evidence type="ECO:0000256" key="9">
    <source>
        <dbReference type="ARBA" id="ARBA00023012"/>
    </source>
</evidence>
<keyword evidence="15" id="KW-1185">Reference proteome</keyword>
<evidence type="ECO:0000256" key="7">
    <source>
        <dbReference type="ARBA" id="ARBA00022777"/>
    </source>
</evidence>
<protein>
    <recommendedName>
        <fullName evidence="3">histidine kinase</fullName>
        <ecNumber evidence="3">2.7.13.3</ecNumber>
    </recommendedName>
</protein>
<dbReference type="CDD" id="cd00082">
    <property type="entry name" value="HisKA"/>
    <property type="match status" value="1"/>
</dbReference>
<evidence type="ECO:0000256" key="11">
    <source>
        <dbReference type="SAM" id="Phobius"/>
    </source>
</evidence>
<evidence type="ECO:0000313" key="14">
    <source>
        <dbReference type="EMBL" id="WAI47127.1"/>
    </source>
</evidence>
<proteinExistence type="predicted"/>
<dbReference type="InterPro" id="IPR003661">
    <property type="entry name" value="HisK_dim/P_dom"/>
</dbReference>
<evidence type="ECO:0000259" key="13">
    <source>
        <dbReference type="PROSITE" id="PS50885"/>
    </source>
</evidence>
<dbReference type="Proteomes" id="UP001163624">
    <property type="component" value="Chromosome"/>
</dbReference>
<feature type="domain" description="HAMP" evidence="13">
    <location>
        <begin position="177"/>
        <end position="229"/>
    </location>
</feature>
<dbReference type="InterPro" id="IPR003660">
    <property type="entry name" value="HAMP_dom"/>
</dbReference>
<comment type="subcellular location">
    <subcellularLocation>
        <location evidence="2">Membrane</location>
        <topology evidence="2">Multi-pass membrane protein</topology>
    </subcellularLocation>
</comment>